<keyword evidence="4" id="KW-1185">Reference proteome</keyword>
<dbReference type="EMBL" id="JBBXMP010000243">
    <property type="protein sequence ID" value="KAL0059201.1"/>
    <property type="molecule type" value="Genomic_DNA"/>
</dbReference>
<proteinExistence type="predicted"/>
<comment type="caution">
    <text evidence="2">The sequence shown here is derived from an EMBL/GenBank/DDBJ whole genome shotgun (WGS) entry which is preliminary data.</text>
</comment>
<evidence type="ECO:0000313" key="2">
    <source>
        <dbReference type="EMBL" id="KAL0057191.1"/>
    </source>
</evidence>
<dbReference type="InterPro" id="IPR046528">
    <property type="entry name" value="DUF6593"/>
</dbReference>
<gene>
    <name evidence="3" type="ORF">AAF712_014074</name>
    <name evidence="2" type="ORF">AAF712_016175</name>
</gene>
<reference evidence="2 4" key="1">
    <citation type="submission" date="2024-05" db="EMBL/GenBank/DDBJ databases">
        <title>A draft genome resource for the thread blight pathogen Marasmius tenuissimus strain MS-2.</title>
        <authorList>
            <person name="Yulfo-Soto G.E."/>
            <person name="Baruah I.K."/>
            <person name="Amoako-Attah I."/>
            <person name="Bukari Y."/>
            <person name="Meinhardt L.W."/>
            <person name="Bailey B.A."/>
            <person name="Cohen S.P."/>
        </authorList>
    </citation>
    <scope>NUCLEOTIDE SEQUENCE [LARGE SCALE GENOMIC DNA]</scope>
    <source>
        <strain evidence="2 4">MS-2</strain>
    </source>
</reference>
<protein>
    <recommendedName>
        <fullName evidence="1">DUF6593 domain-containing protein</fullName>
    </recommendedName>
</protein>
<dbReference type="Pfam" id="PF20236">
    <property type="entry name" value="DUF6593"/>
    <property type="match status" value="1"/>
</dbReference>
<evidence type="ECO:0000313" key="3">
    <source>
        <dbReference type="EMBL" id="KAL0059201.1"/>
    </source>
</evidence>
<accession>A0ABR2Z6L5</accession>
<dbReference type="EMBL" id="JBBXMP010000641">
    <property type="protein sequence ID" value="KAL0057191.1"/>
    <property type="molecule type" value="Genomic_DNA"/>
</dbReference>
<name>A0ABR2Z6L5_9AGAR</name>
<evidence type="ECO:0000313" key="4">
    <source>
        <dbReference type="Proteomes" id="UP001437256"/>
    </source>
</evidence>
<organism evidence="2 4">
    <name type="scientific">Marasmius tenuissimus</name>
    <dbReference type="NCBI Taxonomy" id="585030"/>
    <lineage>
        <taxon>Eukaryota</taxon>
        <taxon>Fungi</taxon>
        <taxon>Dikarya</taxon>
        <taxon>Basidiomycota</taxon>
        <taxon>Agaricomycotina</taxon>
        <taxon>Agaricomycetes</taxon>
        <taxon>Agaricomycetidae</taxon>
        <taxon>Agaricales</taxon>
        <taxon>Marasmiineae</taxon>
        <taxon>Marasmiaceae</taxon>
        <taxon>Marasmius</taxon>
    </lineage>
</organism>
<feature type="domain" description="DUF6593" evidence="1">
    <location>
        <begin position="9"/>
        <end position="152"/>
    </location>
</feature>
<evidence type="ECO:0000259" key="1">
    <source>
        <dbReference type="Pfam" id="PF20236"/>
    </source>
</evidence>
<sequence>MDLIYSEDNSKKMTISLATGQPVYEVSTQEETSSSEPTMIKKFQNPGDPPVDIGQVKMRSFHSDVCELLGRDIRPRKGDLWSSSRSFTSLVNGQEYTWDQEDSKATLTDEFENTVAIYKGSHSEAPVKLSVTPEGMSILDEIVVTCVYHEQQCEEDAEKEKVMLDVAKGVGKEVGKMVGKEVFKAIVAAAESG</sequence>
<dbReference type="Proteomes" id="UP001437256">
    <property type="component" value="Unassembled WGS sequence"/>
</dbReference>